<dbReference type="InterPro" id="IPR009012">
    <property type="entry name" value="GrpE_head"/>
</dbReference>
<dbReference type="PRINTS" id="PR00773">
    <property type="entry name" value="GRPEPROTEIN"/>
</dbReference>
<dbReference type="HAMAP" id="MF_01151">
    <property type="entry name" value="GrpE"/>
    <property type="match status" value="1"/>
</dbReference>
<evidence type="ECO:0000256" key="2">
    <source>
        <dbReference type="ARBA" id="ARBA00023186"/>
    </source>
</evidence>
<dbReference type="PANTHER" id="PTHR21237">
    <property type="entry name" value="GRPE PROTEIN"/>
    <property type="match status" value="1"/>
</dbReference>
<keyword evidence="3" id="KW-0963">Cytoplasm</keyword>
<keyword evidence="3 4" id="KW-0346">Stress response</keyword>
<dbReference type="CDD" id="cd00446">
    <property type="entry name" value="GrpE"/>
    <property type="match status" value="1"/>
</dbReference>
<dbReference type="Pfam" id="PF01025">
    <property type="entry name" value="GrpE"/>
    <property type="match status" value="1"/>
</dbReference>
<accession>A0ABW8D6I0</accession>
<dbReference type="InterPro" id="IPR013805">
    <property type="entry name" value="GrpE_CC"/>
</dbReference>
<feature type="region of interest" description="Disordered" evidence="6">
    <location>
        <begin position="1"/>
        <end position="37"/>
    </location>
</feature>
<comment type="subcellular location">
    <subcellularLocation>
        <location evidence="3">Cytoplasm</location>
    </subcellularLocation>
</comment>
<proteinExistence type="inferred from homology"/>
<gene>
    <name evidence="3 7" type="primary">grpE</name>
    <name evidence="7" type="ORF">ACD661_06985</name>
</gene>
<dbReference type="PROSITE" id="PS01071">
    <property type="entry name" value="GRPE"/>
    <property type="match status" value="1"/>
</dbReference>
<comment type="subunit">
    <text evidence="3">Homodimer.</text>
</comment>
<keyword evidence="2 3" id="KW-0143">Chaperone</keyword>
<comment type="caution">
    <text evidence="7">The sequence shown here is derived from an EMBL/GenBank/DDBJ whole genome shotgun (WGS) entry which is preliminary data.</text>
</comment>
<sequence length="197" mass="22768">MSKHDKKDWNKFKEEHEAHEEQPTEEHNDVDEPVHHEEGLEHVNYKELSEQLTLAEQKAHENWEKSVRAMAELDNVRRRAEREIANAHRYGTEKLISALLPIMDSLEQALQLAAKAEDTAMREGLELTMKLFVDVLQKFDVQQLDPMGLPFDPQEHEAMTMQDAPDVAPNTVIAVFQKGYKLNDRVIRPARVIVAKK</sequence>
<evidence type="ECO:0000313" key="7">
    <source>
        <dbReference type="EMBL" id="MFJ1268295.1"/>
    </source>
</evidence>
<dbReference type="NCBIfam" id="NF010748">
    <property type="entry name" value="PRK14150.1"/>
    <property type="match status" value="1"/>
</dbReference>
<dbReference type="SUPFAM" id="SSF51064">
    <property type="entry name" value="Head domain of nucleotide exchange factor GrpE"/>
    <property type="match status" value="1"/>
</dbReference>
<name>A0ABW8D6I0_9GAMM</name>
<evidence type="ECO:0000256" key="3">
    <source>
        <dbReference type="HAMAP-Rule" id="MF_01151"/>
    </source>
</evidence>
<evidence type="ECO:0000313" key="8">
    <source>
        <dbReference type="Proteomes" id="UP001615550"/>
    </source>
</evidence>
<keyword evidence="8" id="KW-1185">Reference proteome</keyword>
<dbReference type="NCBIfam" id="NF010742">
    <property type="entry name" value="PRK14144.1"/>
    <property type="match status" value="1"/>
</dbReference>
<dbReference type="Gene3D" id="3.90.20.20">
    <property type="match status" value="1"/>
</dbReference>
<dbReference type="Gene3D" id="2.30.22.10">
    <property type="entry name" value="Head domain of nucleotide exchange factor GrpE"/>
    <property type="match status" value="1"/>
</dbReference>
<dbReference type="NCBIfam" id="NF010737">
    <property type="entry name" value="PRK14139.1"/>
    <property type="match status" value="1"/>
</dbReference>
<dbReference type="SUPFAM" id="SSF58014">
    <property type="entry name" value="Coiled-coil domain of nucleotide exchange factor GrpE"/>
    <property type="match status" value="1"/>
</dbReference>
<evidence type="ECO:0000256" key="5">
    <source>
        <dbReference type="RuleBase" id="RU004478"/>
    </source>
</evidence>
<dbReference type="InterPro" id="IPR000740">
    <property type="entry name" value="GrpE"/>
</dbReference>
<dbReference type="NCBIfam" id="NF010738">
    <property type="entry name" value="PRK14140.1"/>
    <property type="match status" value="1"/>
</dbReference>
<organism evidence="7 8">
    <name type="scientific">Legionella lytica</name>
    <dbReference type="NCBI Taxonomy" id="96232"/>
    <lineage>
        <taxon>Bacteria</taxon>
        <taxon>Pseudomonadati</taxon>
        <taxon>Pseudomonadota</taxon>
        <taxon>Gammaproteobacteria</taxon>
        <taxon>Legionellales</taxon>
        <taxon>Legionellaceae</taxon>
        <taxon>Legionella</taxon>
    </lineage>
</organism>
<comment type="similarity">
    <text evidence="1 3 5">Belongs to the GrpE family.</text>
</comment>
<comment type="function">
    <text evidence="3 4">Participates actively in the response to hyperosmotic and heat shock by preventing the aggregation of stress-denatured proteins, in association with DnaK and GrpE. It is the nucleotide exchange factor for DnaK and may function as a thermosensor. Unfolded proteins bind initially to DnaJ; upon interaction with the DnaJ-bound protein, DnaK hydrolyzes its bound ATP, resulting in the formation of a stable complex. GrpE releases ADP from DnaK; ATP binding to DnaK triggers the release of the substrate protein, thus completing the reaction cycle. Several rounds of ATP-dependent interactions between DnaJ, DnaK and GrpE are required for fully efficient folding.</text>
</comment>
<dbReference type="RefSeq" id="WP_400187108.1">
    <property type="nucleotide sequence ID" value="NZ_JBGORX010000001.1"/>
</dbReference>
<evidence type="ECO:0000256" key="6">
    <source>
        <dbReference type="SAM" id="MobiDB-lite"/>
    </source>
</evidence>
<dbReference type="PANTHER" id="PTHR21237:SF23">
    <property type="entry name" value="GRPE PROTEIN HOMOLOG, MITOCHONDRIAL"/>
    <property type="match status" value="1"/>
</dbReference>
<protein>
    <recommendedName>
        <fullName evidence="3 4">Protein GrpE</fullName>
    </recommendedName>
    <alternativeName>
        <fullName evidence="3">HSP-70 cofactor</fullName>
    </alternativeName>
</protein>
<reference evidence="7 8" key="1">
    <citation type="submission" date="2024-08" db="EMBL/GenBank/DDBJ databases">
        <title>Draft Genome Sequence of Legionella lytica strain DSB2004, Isolated From a Fire Sprinkler System.</title>
        <authorList>
            <person name="Everhart A.D."/>
            <person name="Kidane D.T."/>
            <person name="Farone A.L."/>
            <person name="Farone M.B."/>
        </authorList>
    </citation>
    <scope>NUCLEOTIDE SEQUENCE [LARGE SCALE GENOMIC DNA]</scope>
    <source>
        <strain evidence="7 8">DSB2004</strain>
    </source>
</reference>
<evidence type="ECO:0000256" key="1">
    <source>
        <dbReference type="ARBA" id="ARBA00009054"/>
    </source>
</evidence>
<dbReference type="Proteomes" id="UP001615550">
    <property type="component" value="Unassembled WGS sequence"/>
</dbReference>
<dbReference type="EMBL" id="JBGORX010000001">
    <property type="protein sequence ID" value="MFJ1268295.1"/>
    <property type="molecule type" value="Genomic_DNA"/>
</dbReference>
<evidence type="ECO:0000256" key="4">
    <source>
        <dbReference type="RuleBase" id="RU000639"/>
    </source>
</evidence>